<proteinExistence type="predicted"/>
<dbReference type="SUPFAM" id="SSF54403">
    <property type="entry name" value="Cystatin/monellin"/>
    <property type="match status" value="2"/>
</dbReference>
<dbReference type="Pfam" id="PF03413">
    <property type="entry name" value="PepSY"/>
    <property type="match status" value="1"/>
</dbReference>
<feature type="domain" description="Cell wall elongation regulator TseB-like" evidence="2">
    <location>
        <begin position="41"/>
        <end position="83"/>
    </location>
</feature>
<dbReference type="EMBL" id="WKKI01000002">
    <property type="protein sequence ID" value="MRX70965.1"/>
    <property type="molecule type" value="Genomic_DNA"/>
</dbReference>
<organism evidence="3 4">
    <name type="scientific">Metabacillus lacus</name>
    <dbReference type="NCBI Taxonomy" id="1983721"/>
    <lineage>
        <taxon>Bacteria</taxon>
        <taxon>Bacillati</taxon>
        <taxon>Bacillota</taxon>
        <taxon>Bacilli</taxon>
        <taxon>Bacillales</taxon>
        <taxon>Bacillaceae</taxon>
        <taxon>Metabacillus</taxon>
    </lineage>
</organism>
<evidence type="ECO:0008006" key="5">
    <source>
        <dbReference type="Google" id="ProtNLM"/>
    </source>
</evidence>
<comment type="caution">
    <text evidence="3">The sequence shown here is derived from an EMBL/GenBank/DDBJ whole genome shotgun (WGS) entry which is preliminary data.</text>
</comment>
<dbReference type="InterPro" id="IPR046350">
    <property type="entry name" value="Cystatin_sf"/>
</dbReference>
<dbReference type="Gene3D" id="3.10.450.40">
    <property type="match status" value="2"/>
</dbReference>
<dbReference type="RefSeq" id="WP_154306091.1">
    <property type="nucleotide sequence ID" value="NZ_WKKI01000002.1"/>
</dbReference>
<dbReference type="Proteomes" id="UP000448867">
    <property type="component" value="Unassembled WGS sequence"/>
</dbReference>
<name>A0A7X2IWD5_9BACI</name>
<evidence type="ECO:0000313" key="3">
    <source>
        <dbReference type="EMBL" id="MRX70965.1"/>
    </source>
</evidence>
<evidence type="ECO:0000259" key="1">
    <source>
        <dbReference type="Pfam" id="PF03413"/>
    </source>
</evidence>
<dbReference type="InterPro" id="IPR041401">
    <property type="entry name" value="TseB-like_dom"/>
</dbReference>
<reference evidence="3 4" key="1">
    <citation type="submission" date="2019-11" db="EMBL/GenBank/DDBJ databases">
        <title>Bacillus lacus genome.</title>
        <authorList>
            <person name="Allen C.J."/>
            <person name="Newman J.D."/>
        </authorList>
    </citation>
    <scope>NUCLEOTIDE SEQUENCE [LARGE SCALE GENOMIC DNA]</scope>
    <source>
        <strain evidence="3 4">KCTC 33946</strain>
    </source>
</reference>
<dbReference type="InterPro" id="IPR025711">
    <property type="entry name" value="PepSY"/>
</dbReference>
<evidence type="ECO:0000313" key="4">
    <source>
        <dbReference type="Proteomes" id="UP000448867"/>
    </source>
</evidence>
<feature type="domain" description="PepSY" evidence="1">
    <location>
        <begin position="100"/>
        <end position="156"/>
    </location>
</feature>
<dbReference type="Pfam" id="PF17881">
    <property type="entry name" value="TseB"/>
    <property type="match status" value="1"/>
</dbReference>
<dbReference type="AlphaFoldDB" id="A0A7X2IWD5"/>
<dbReference type="OrthoDB" id="2381181at2"/>
<protein>
    <recommendedName>
        <fullName evidence="5">Peptidase</fullName>
    </recommendedName>
</protein>
<gene>
    <name evidence="3" type="ORF">GJU40_02130</name>
</gene>
<sequence length="161" mass="17757">MRNKILIVLGILLVFGAAAGIYANSIYQTAMKQKTSGHSAAAETAAANGNVAGISSVNSFYGQEHYYVISGTAEDGTEVYAWVKDESEPEVIVKEKASGISKENAQSIIQQYNPKRITGIQLGMEKNIPLWEVKYIDEHDRYTYDYIDFTTGDIIKHSAIK</sequence>
<evidence type="ECO:0000259" key="2">
    <source>
        <dbReference type="Pfam" id="PF17881"/>
    </source>
</evidence>
<accession>A0A7X2IWD5</accession>
<keyword evidence="4" id="KW-1185">Reference proteome</keyword>